<evidence type="ECO:0000256" key="5">
    <source>
        <dbReference type="ARBA" id="ARBA00023136"/>
    </source>
</evidence>
<evidence type="ECO:0000256" key="6">
    <source>
        <dbReference type="SAM" id="Phobius"/>
    </source>
</evidence>
<comment type="similarity">
    <text evidence="2">Belongs to the TMEM14 family.</text>
</comment>
<keyword evidence="3 6" id="KW-0812">Transmembrane</keyword>
<keyword evidence="4 6" id="KW-1133">Transmembrane helix</keyword>
<gene>
    <name evidence="7" type="ORF">TCMB3V08_LOCUS3981</name>
</gene>
<feature type="transmembrane region" description="Helical" evidence="6">
    <location>
        <begin position="57"/>
        <end position="76"/>
    </location>
</feature>
<dbReference type="AlphaFoldDB" id="A0A7R9J2P1"/>
<evidence type="ECO:0000313" key="7">
    <source>
        <dbReference type="EMBL" id="CAD7571305.1"/>
    </source>
</evidence>
<feature type="transmembrane region" description="Helical" evidence="6">
    <location>
        <begin position="24"/>
        <end position="45"/>
    </location>
</feature>
<evidence type="ECO:0000256" key="2">
    <source>
        <dbReference type="ARBA" id="ARBA00007590"/>
    </source>
</evidence>
<protein>
    <submittedName>
        <fullName evidence="7">(California timema) hypothetical protein</fullName>
    </submittedName>
</protein>
<keyword evidence="5 6" id="KW-0472">Membrane</keyword>
<sequence length="148" mass="16681">MARERHRDHKTQWKRWRDQVKHDIKSIGSIPSLGAGLLFGSLLGFGAYQTTQNPNNYYLLLGTSSILGGIMGARFYNSGKIMPAGLITILRIQELPLFGYKCLKSSTTSHNTRAHSFLRLQLATSCVHILSSDFNYPQHMHILSSDFN</sequence>
<organism evidence="7">
    <name type="scientific">Timema californicum</name>
    <name type="common">California timema</name>
    <name type="synonym">Walking stick</name>
    <dbReference type="NCBI Taxonomy" id="61474"/>
    <lineage>
        <taxon>Eukaryota</taxon>
        <taxon>Metazoa</taxon>
        <taxon>Ecdysozoa</taxon>
        <taxon>Arthropoda</taxon>
        <taxon>Hexapoda</taxon>
        <taxon>Insecta</taxon>
        <taxon>Pterygota</taxon>
        <taxon>Neoptera</taxon>
        <taxon>Polyneoptera</taxon>
        <taxon>Phasmatodea</taxon>
        <taxon>Timematodea</taxon>
        <taxon>Timematoidea</taxon>
        <taxon>Timematidae</taxon>
        <taxon>Timema</taxon>
    </lineage>
</organism>
<evidence type="ECO:0000256" key="1">
    <source>
        <dbReference type="ARBA" id="ARBA00004370"/>
    </source>
</evidence>
<reference evidence="7" key="1">
    <citation type="submission" date="2020-11" db="EMBL/GenBank/DDBJ databases">
        <authorList>
            <person name="Tran Van P."/>
        </authorList>
    </citation>
    <scope>NUCLEOTIDE SEQUENCE</scope>
</reference>
<dbReference type="InterPro" id="IPR044890">
    <property type="entry name" value="TMEM14_sf"/>
</dbReference>
<dbReference type="PANTHER" id="PTHR12668:SF43">
    <property type="entry name" value="TRANSMEMBRANE PROTEIN 14 HOMOLOG"/>
    <property type="match status" value="1"/>
</dbReference>
<dbReference type="InterPro" id="IPR005349">
    <property type="entry name" value="TMEM14"/>
</dbReference>
<evidence type="ECO:0000256" key="4">
    <source>
        <dbReference type="ARBA" id="ARBA00022989"/>
    </source>
</evidence>
<dbReference type="EMBL" id="OE180440">
    <property type="protein sequence ID" value="CAD7571305.1"/>
    <property type="molecule type" value="Genomic_DNA"/>
</dbReference>
<dbReference type="Gene3D" id="1.10.10.1740">
    <property type="entry name" value="Transmembrane protein 14-like"/>
    <property type="match status" value="1"/>
</dbReference>
<dbReference type="PANTHER" id="PTHR12668">
    <property type="entry name" value="TRANSMEMBRANE PROTEIN 14, 15"/>
    <property type="match status" value="1"/>
</dbReference>
<evidence type="ECO:0000256" key="3">
    <source>
        <dbReference type="ARBA" id="ARBA00022692"/>
    </source>
</evidence>
<dbReference type="Pfam" id="PF03647">
    <property type="entry name" value="Tmemb_14"/>
    <property type="match status" value="1"/>
</dbReference>
<name>A0A7R9J2P1_TIMCA</name>
<dbReference type="GO" id="GO:0070453">
    <property type="term" value="P:regulation of heme biosynthetic process"/>
    <property type="evidence" value="ECO:0007669"/>
    <property type="project" value="TreeGrafter"/>
</dbReference>
<comment type="subcellular location">
    <subcellularLocation>
        <location evidence="1">Membrane</location>
    </subcellularLocation>
</comment>
<accession>A0A7R9J2P1</accession>
<proteinExistence type="inferred from homology"/>
<dbReference type="GO" id="GO:0031966">
    <property type="term" value="C:mitochondrial membrane"/>
    <property type="evidence" value="ECO:0007669"/>
    <property type="project" value="TreeGrafter"/>
</dbReference>